<dbReference type="RefSeq" id="WP_326758626.1">
    <property type="nucleotide sequence ID" value="NZ_CP108589.1"/>
</dbReference>
<proteinExistence type="predicted"/>
<sequence>MLAAIIALIALPAAAASAASPPTDSIQQGPLTSDVGILDWNGYCSLTAYRTSAWGWCDGTGPQRYQILARCNGVLYGSASTPWFGDRRGAWVYCPSGTVVTAVGWRRA</sequence>
<feature type="signal peptide" evidence="1">
    <location>
        <begin position="1"/>
        <end position="18"/>
    </location>
</feature>
<evidence type="ECO:0000256" key="1">
    <source>
        <dbReference type="SAM" id="SignalP"/>
    </source>
</evidence>
<accession>A0ABZ1H5I9</accession>
<dbReference type="EMBL" id="CP109135">
    <property type="protein sequence ID" value="WSD13792.1"/>
    <property type="molecule type" value="Genomic_DNA"/>
</dbReference>
<feature type="chain" id="PRO_5047196084" description="Secreted protein" evidence="1">
    <location>
        <begin position="19"/>
        <end position="108"/>
    </location>
</feature>
<reference evidence="2 3" key="1">
    <citation type="submission" date="2022-10" db="EMBL/GenBank/DDBJ databases">
        <title>The complete genomes of actinobacterial strains from the NBC collection.</title>
        <authorList>
            <person name="Joergensen T.S."/>
            <person name="Alvarez Arevalo M."/>
            <person name="Sterndorff E.B."/>
            <person name="Faurdal D."/>
            <person name="Vuksanovic O."/>
            <person name="Mourched A.-S."/>
            <person name="Charusanti P."/>
            <person name="Shaw S."/>
            <person name="Blin K."/>
            <person name="Weber T."/>
        </authorList>
    </citation>
    <scope>NUCLEOTIDE SEQUENCE [LARGE SCALE GENOMIC DNA]</scope>
    <source>
        <strain evidence="2 3">NBC 01752</strain>
    </source>
</reference>
<dbReference type="Proteomes" id="UP001340816">
    <property type="component" value="Chromosome"/>
</dbReference>
<keyword evidence="3" id="KW-1185">Reference proteome</keyword>
<name>A0ABZ1H5I9_STRPH</name>
<protein>
    <recommendedName>
        <fullName evidence="4">Secreted protein</fullName>
    </recommendedName>
</protein>
<evidence type="ECO:0000313" key="2">
    <source>
        <dbReference type="EMBL" id="WSD13792.1"/>
    </source>
</evidence>
<gene>
    <name evidence="2" type="ORF">OHB35_11380</name>
</gene>
<evidence type="ECO:0000313" key="3">
    <source>
        <dbReference type="Proteomes" id="UP001340816"/>
    </source>
</evidence>
<evidence type="ECO:0008006" key="4">
    <source>
        <dbReference type="Google" id="ProtNLM"/>
    </source>
</evidence>
<organism evidence="2 3">
    <name type="scientific">Streptomyces phaeochromogenes</name>
    <dbReference type="NCBI Taxonomy" id="1923"/>
    <lineage>
        <taxon>Bacteria</taxon>
        <taxon>Bacillati</taxon>
        <taxon>Actinomycetota</taxon>
        <taxon>Actinomycetes</taxon>
        <taxon>Kitasatosporales</taxon>
        <taxon>Streptomycetaceae</taxon>
        <taxon>Streptomyces</taxon>
        <taxon>Streptomyces phaeochromogenes group</taxon>
    </lineage>
</organism>
<keyword evidence="1" id="KW-0732">Signal</keyword>